<comment type="function">
    <text evidence="7">Global transcriptional regulator of carbon catabolite repression (CCR) and carbon catabolite activation (CCA), which ensures optimal energy usage under diverse conditions.</text>
</comment>
<keyword evidence="6 7" id="KW-0804">Transcription</keyword>
<evidence type="ECO:0000259" key="8">
    <source>
        <dbReference type="PROSITE" id="PS50932"/>
    </source>
</evidence>
<keyword evidence="2 7" id="KW-0678">Repressor</keyword>
<dbReference type="PATRIC" id="fig|1423755.3.peg.448"/>
<dbReference type="Gene3D" id="3.40.50.2300">
    <property type="match status" value="2"/>
</dbReference>
<dbReference type="SMART" id="SM00354">
    <property type="entry name" value="HTH_LACI"/>
    <property type="match status" value="1"/>
</dbReference>
<evidence type="ECO:0000256" key="2">
    <source>
        <dbReference type="ARBA" id="ARBA00022491"/>
    </source>
</evidence>
<dbReference type="STRING" id="1423755.FC40_GL000405"/>
<dbReference type="PANTHER" id="PTHR30146:SF150">
    <property type="entry name" value="ARABINOSE METABOLISM TRANSCRIPTIONAL REPRESSOR"/>
    <property type="match status" value="1"/>
</dbReference>
<feature type="domain" description="HTH lacI-type" evidence="8">
    <location>
        <begin position="6"/>
        <end position="60"/>
    </location>
</feature>
<keyword evidence="4 7" id="KW-0238">DNA-binding</keyword>
<dbReference type="GO" id="GO:0003700">
    <property type="term" value="F:DNA-binding transcription factor activity"/>
    <property type="evidence" value="ECO:0007669"/>
    <property type="project" value="TreeGrafter"/>
</dbReference>
<dbReference type="RefSeq" id="WP_025022537.1">
    <property type="nucleotide sequence ID" value="NZ_AZGD01000081.1"/>
</dbReference>
<proteinExistence type="predicted"/>
<dbReference type="InterPro" id="IPR028082">
    <property type="entry name" value="Peripla_BP_I"/>
</dbReference>
<dbReference type="Proteomes" id="UP000051054">
    <property type="component" value="Unassembled WGS sequence"/>
</dbReference>
<gene>
    <name evidence="9" type="ORF">FC40_GL000405</name>
</gene>
<dbReference type="FunFam" id="3.40.50.2300:FF:000012">
    <property type="entry name" value="Catabolite control protein A"/>
    <property type="match status" value="1"/>
</dbReference>
<dbReference type="PROSITE" id="PS50932">
    <property type="entry name" value="HTH_LACI_2"/>
    <property type="match status" value="1"/>
</dbReference>
<evidence type="ECO:0000256" key="6">
    <source>
        <dbReference type="ARBA" id="ARBA00023163"/>
    </source>
</evidence>
<evidence type="ECO:0000256" key="1">
    <source>
        <dbReference type="ARBA" id="ARBA00019435"/>
    </source>
</evidence>
<keyword evidence="5 7" id="KW-0010">Activator</keyword>
<accession>A0A0R1WU62</accession>
<dbReference type="Gene3D" id="1.10.260.40">
    <property type="entry name" value="lambda repressor-like DNA-binding domains"/>
    <property type="match status" value="1"/>
</dbReference>
<dbReference type="PROSITE" id="PS00356">
    <property type="entry name" value="HTH_LACI_1"/>
    <property type="match status" value="1"/>
</dbReference>
<evidence type="ECO:0000313" key="10">
    <source>
        <dbReference type="Proteomes" id="UP000051054"/>
    </source>
</evidence>
<dbReference type="SUPFAM" id="SSF53822">
    <property type="entry name" value="Periplasmic binding protein-like I"/>
    <property type="match status" value="1"/>
</dbReference>
<dbReference type="OrthoDB" id="9784962at2"/>
<comment type="caution">
    <text evidence="9">The sequence shown here is derived from an EMBL/GenBank/DDBJ whole genome shotgun (WGS) entry which is preliminary data.</text>
</comment>
<organism evidence="9 10">
    <name type="scientific">Ligilactobacillus hayakitensis DSM 18933 = JCM 14209</name>
    <dbReference type="NCBI Taxonomy" id="1423755"/>
    <lineage>
        <taxon>Bacteria</taxon>
        <taxon>Bacillati</taxon>
        <taxon>Bacillota</taxon>
        <taxon>Bacilli</taxon>
        <taxon>Lactobacillales</taxon>
        <taxon>Lactobacillaceae</taxon>
        <taxon>Ligilactobacillus</taxon>
    </lineage>
</organism>
<evidence type="ECO:0000256" key="7">
    <source>
        <dbReference type="RuleBase" id="RU368079"/>
    </source>
</evidence>
<dbReference type="FunFam" id="1.10.260.40:FF:000002">
    <property type="entry name" value="HTH-type transcriptional repressor PurR"/>
    <property type="match status" value="1"/>
</dbReference>
<dbReference type="Pfam" id="PF13377">
    <property type="entry name" value="Peripla_BP_3"/>
    <property type="match status" value="1"/>
</dbReference>
<dbReference type="PRINTS" id="PR00036">
    <property type="entry name" value="HTHLACI"/>
</dbReference>
<dbReference type="InterPro" id="IPR006377">
    <property type="entry name" value="CcpA"/>
</dbReference>
<dbReference type="Pfam" id="PF00356">
    <property type="entry name" value="LacI"/>
    <property type="match status" value="1"/>
</dbReference>
<protein>
    <recommendedName>
        <fullName evidence="1 7">Catabolite control protein A</fullName>
    </recommendedName>
</protein>
<dbReference type="SUPFAM" id="SSF47413">
    <property type="entry name" value="lambda repressor-like DNA-binding domains"/>
    <property type="match status" value="1"/>
</dbReference>
<dbReference type="AlphaFoldDB" id="A0A0R1WU62"/>
<dbReference type="PANTHER" id="PTHR30146">
    <property type="entry name" value="LACI-RELATED TRANSCRIPTIONAL REPRESSOR"/>
    <property type="match status" value="1"/>
</dbReference>
<dbReference type="InterPro" id="IPR010982">
    <property type="entry name" value="Lambda_DNA-bd_dom_sf"/>
</dbReference>
<dbReference type="GO" id="GO:0000976">
    <property type="term" value="F:transcription cis-regulatory region binding"/>
    <property type="evidence" value="ECO:0007669"/>
    <property type="project" value="TreeGrafter"/>
</dbReference>
<evidence type="ECO:0000256" key="3">
    <source>
        <dbReference type="ARBA" id="ARBA00023015"/>
    </source>
</evidence>
<dbReference type="CDD" id="cd06298">
    <property type="entry name" value="PBP1_CcpA"/>
    <property type="match status" value="1"/>
</dbReference>
<dbReference type="InterPro" id="IPR000843">
    <property type="entry name" value="HTH_LacI"/>
</dbReference>
<keyword evidence="10" id="KW-1185">Reference proteome</keyword>
<dbReference type="EMBL" id="AZGD01000081">
    <property type="protein sequence ID" value="KRM19241.1"/>
    <property type="molecule type" value="Genomic_DNA"/>
</dbReference>
<evidence type="ECO:0000256" key="5">
    <source>
        <dbReference type="ARBA" id="ARBA00023159"/>
    </source>
</evidence>
<dbReference type="eggNOG" id="COG1609">
    <property type="taxonomic scope" value="Bacteria"/>
</dbReference>
<keyword evidence="3 7" id="KW-0805">Transcription regulation</keyword>
<evidence type="ECO:0000256" key="4">
    <source>
        <dbReference type="ARBA" id="ARBA00023125"/>
    </source>
</evidence>
<dbReference type="NCBIfam" id="TIGR01481">
    <property type="entry name" value="ccpA"/>
    <property type="match status" value="1"/>
</dbReference>
<sequence>MEKQTITIYDVAREAAVSMATVSRVVNGNPNVKPATRKKVLEVIDKLDYRPNAVARGLASKKTTTVGVIIPDVTNIYFSSLARGIDDVASMYKYNIILANSDSNEQKEVQVLNTLLAKQVDGIIYMGNSISDYFREQVKRTKTPVVIAGSIDDKEELESVHIDFTAAFEEAVSELIHRGNKKIAFVSGPLSQPINGKYRLQGYKNALAKNNIEFDQDLVFETDYSSHAGEILWPALSSSNAQAAIVGDDELAIGVLNGAKDAGVNVPDEFEVITSNNTRITEMSRPKLSSITQPLYDIGAVAMRFLTKMMNEEEIDEKTVNLPFGYIKRGTTK</sequence>
<dbReference type="CDD" id="cd01392">
    <property type="entry name" value="HTH_LacI"/>
    <property type="match status" value="1"/>
</dbReference>
<reference evidence="9 10" key="1">
    <citation type="journal article" date="2015" name="Genome Announc.">
        <title>Expanding the biotechnology potential of lactobacilli through comparative genomics of 213 strains and associated genera.</title>
        <authorList>
            <person name="Sun Z."/>
            <person name="Harris H.M."/>
            <person name="McCann A."/>
            <person name="Guo C."/>
            <person name="Argimon S."/>
            <person name="Zhang W."/>
            <person name="Yang X."/>
            <person name="Jeffery I.B."/>
            <person name="Cooney J.C."/>
            <person name="Kagawa T.F."/>
            <person name="Liu W."/>
            <person name="Song Y."/>
            <person name="Salvetti E."/>
            <person name="Wrobel A."/>
            <person name="Rasinkangas P."/>
            <person name="Parkhill J."/>
            <person name="Rea M.C."/>
            <person name="O'Sullivan O."/>
            <person name="Ritari J."/>
            <person name="Douillard F.P."/>
            <person name="Paul Ross R."/>
            <person name="Yang R."/>
            <person name="Briner A.E."/>
            <person name="Felis G.E."/>
            <person name="de Vos W.M."/>
            <person name="Barrangou R."/>
            <person name="Klaenhammer T.R."/>
            <person name="Caufield P.W."/>
            <person name="Cui Y."/>
            <person name="Zhang H."/>
            <person name="O'Toole P.W."/>
        </authorList>
    </citation>
    <scope>NUCLEOTIDE SEQUENCE [LARGE SCALE GENOMIC DNA]</scope>
    <source>
        <strain evidence="9 10">DSM 18933</strain>
    </source>
</reference>
<name>A0A0R1WU62_9LACO</name>
<evidence type="ECO:0000313" key="9">
    <source>
        <dbReference type="EMBL" id="KRM19241.1"/>
    </source>
</evidence>
<dbReference type="InterPro" id="IPR046335">
    <property type="entry name" value="LacI/GalR-like_sensor"/>
</dbReference>